<feature type="non-terminal residue" evidence="1">
    <location>
        <position position="155"/>
    </location>
</feature>
<dbReference type="EMBL" id="BART01028487">
    <property type="protein sequence ID" value="GAG90679.1"/>
    <property type="molecule type" value="Genomic_DNA"/>
</dbReference>
<comment type="caution">
    <text evidence="1">The sequence shown here is derived from an EMBL/GenBank/DDBJ whole genome shotgun (WGS) entry which is preliminary data.</text>
</comment>
<protein>
    <submittedName>
        <fullName evidence="1">Uncharacterized protein</fullName>
    </submittedName>
</protein>
<gene>
    <name evidence="1" type="ORF">S01H4_50213</name>
</gene>
<organism evidence="1">
    <name type="scientific">marine sediment metagenome</name>
    <dbReference type="NCBI Taxonomy" id="412755"/>
    <lineage>
        <taxon>unclassified sequences</taxon>
        <taxon>metagenomes</taxon>
        <taxon>ecological metagenomes</taxon>
    </lineage>
</organism>
<evidence type="ECO:0000313" key="1">
    <source>
        <dbReference type="EMBL" id="GAG90679.1"/>
    </source>
</evidence>
<reference evidence="1" key="1">
    <citation type="journal article" date="2014" name="Front. Microbiol.">
        <title>High frequency of phylogenetically diverse reductive dehalogenase-homologous genes in deep subseafloor sedimentary metagenomes.</title>
        <authorList>
            <person name="Kawai M."/>
            <person name="Futagami T."/>
            <person name="Toyoda A."/>
            <person name="Takaki Y."/>
            <person name="Nishi S."/>
            <person name="Hori S."/>
            <person name="Arai W."/>
            <person name="Tsubouchi T."/>
            <person name="Morono Y."/>
            <person name="Uchiyama I."/>
            <person name="Ito T."/>
            <person name="Fujiyama A."/>
            <person name="Inagaki F."/>
            <person name="Takami H."/>
        </authorList>
    </citation>
    <scope>NUCLEOTIDE SEQUENCE</scope>
    <source>
        <strain evidence="1">Expedition CK06-06</strain>
    </source>
</reference>
<proteinExistence type="predicted"/>
<name>X1B4M6_9ZZZZ</name>
<dbReference type="AlphaFoldDB" id="X1B4M6"/>
<accession>X1B4M6</accession>
<sequence length="155" mass="16668">MSNVELVQRVLEVLLGSRSLDDTITIPAAADPANDVSLYGALRRIFDETTVVYNEKGKIHEVADVVIYPVAEDLGTAELDDDGSSPALLGAVSDIHITEGAAVADPAWTEDINFEQLGTITILSIYFELHWQQRLTVGIGAATESLAKWQISGDG</sequence>